<proteinExistence type="predicted"/>
<organism evidence="1 2">
    <name type="scientific">Muntiacus reevesi</name>
    <name type="common">Reeves' muntjac</name>
    <name type="synonym">Cervus reevesi</name>
    <dbReference type="NCBI Taxonomy" id="9886"/>
    <lineage>
        <taxon>Eukaryota</taxon>
        <taxon>Metazoa</taxon>
        <taxon>Chordata</taxon>
        <taxon>Craniata</taxon>
        <taxon>Vertebrata</taxon>
        <taxon>Euteleostomi</taxon>
        <taxon>Mammalia</taxon>
        <taxon>Eutheria</taxon>
        <taxon>Laurasiatheria</taxon>
        <taxon>Artiodactyla</taxon>
        <taxon>Ruminantia</taxon>
        <taxon>Pecora</taxon>
        <taxon>Cervidae</taxon>
        <taxon>Muntiacinae</taxon>
        <taxon>Muntiacus</taxon>
    </lineage>
</organism>
<protein>
    <submittedName>
        <fullName evidence="1">Uncharacterized protein</fullName>
    </submittedName>
</protein>
<dbReference type="Proteomes" id="UP000326062">
    <property type="component" value="Chromosome 1"/>
</dbReference>
<sequence length="127" mass="14531">MVTAAMKLKDAWNLFSWASPPFSNHCHFSNLLEHHKNNTHGMVTPHLCFLHWLNTEKELSKTHHETLIRRSPGERNGSPLQYSCLENPMDRGAWRATVHEITRVGHDLATKPPTTTTYCINSDSQSK</sequence>
<accession>A0A5J5N5P5</accession>
<gene>
    <name evidence="1" type="ORF">FD755_002832</name>
</gene>
<comment type="caution">
    <text evidence="1">The sequence shown here is derived from an EMBL/GenBank/DDBJ whole genome shotgun (WGS) entry which is preliminary data.</text>
</comment>
<keyword evidence="2" id="KW-1185">Reference proteome</keyword>
<name>A0A5J5N5P5_MUNRE</name>
<evidence type="ECO:0000313" key="1">
    <source>
        <dbReference type="EMBL" id="KAB0387876.1"/>
    </source>
</evidence>
<reference evidence="1 2" key="1">
    <citation type="submission" date="2019-06" db="EMBL/GenBank/DDBJ databases">
        <title>Discovery of a novel chromosome fission-fusion reversal in muntjac.</title>
        <authorList>
            <person name="Mudd A.B."/>
            <person name="Bredeson J.V."/>
            <person name="Baum R."/>
            <person name="Hockemeyer D."/>
            <person name="Rokhsar D.S."/>
        </authorList>
    </citation>
    <scope>NUCLEOTIDE SEQUENCE [LARGE SCALE GENOMIC DNA]</scope>
    <source>
        <strain evidence="1">UCam_UCB_Mr</strain>
        <tissue evidence="1">Fibroblast cell line</tissue>
    </source>
</reference>
<evidence type="ECO:0000313" key="2">
    <source>
        <dbReference type="Proteomes" id="UP000326062"/>
    </source>
</evidence>
<dbReference type="EMBL" id="VCEB01000001">
    <property type="protein sequence ID" value="KAB0387876.1"/>
    <property type="molecule type" value="Genomic_DNA"/>
</dbReference>
<dbReference type="AlphaFoldDB" id="A0A5J5N5P5"/>